<evidence type="ECO:0000256" key="2">
    <source>
        <dbReference type="ARBA" id="ARBA00022475"/>
    </source>
</evidence>
<evidence type="ECO:0000313" key="11">
    <source>
        <dbReference type="Proteomes" id="UP000236732"/>
    </source>
</evidence>
<name>A0A1H6BHD9_9ACTN</name>
<proteinExistence type="predicted"/>
<evidence type="ECO:0000256" key="8">
    <source>
        <dbReference type="SAM" id="MobiDB-lite"/>
    </source>
</evidence>
<keyword evidence="10" id="KW-0449">Lipoprotein</keyword>
<feature type="domain" description="CN hydrolase" evidence="9">
    <location>
        <begin position="1"/>
        <end position="178"/>
    </location>
</feature>
<dbReference type="Pfam" id="PF00795">
    <property type="entry name" value="CN_hydrolase"/>
    <property type="match status" value="1"/>
</dbReference>
<evidence type="ECO:0000256" key="6">
    <source>
        <dbReference type="ARBA" id="ARBA00023136"/>
    </source>
</evidence>
<evidence type="ECO:0000256" key="5">
    <source>
        <dbReference type="ARBA" id="ARBA00022989"/>
    </source>
</evidence>
<dbReference type="InterPro" id="IPR004563">
    <property type="entry name" value="Apolipo_AcylTrfase"/>
</dbReference>
<comment type="subcellular location">
    <subcellularLocation>
        <location evidence="1">Cell membrane</location>
        <topology evidence="1">Multi-pass membrane protein</topology>
    </subcellularLocation>
</comment>
<keyword evidence="2" id="KW-1003">Cell membrane</keyword>
<dbReference type="EMBL" id="FNVT01000003">
    <property type="protein sequence ID" value="SEG59646.1"/>
    <property type="molecule type" value="Genomic_DNA"/>
</dbReference>
<accession>A0A1H6BHD9</accession>
<dbReference type="InterPro" id="IPR003010">
    <property type="entry name" value="C-N_Hydrolase"/>
</dbReference>
<keyword evidence="3 10" id="KW-0808">Transferase</keyword>
<feature type="compositionally biased region" description="Basic and acidic residues" evidence="8">
    <location>
        <begin position="216"/>
        <end position="229"/>
    </location>
</feature>
<dbReference type="GO" id="GO:0005886">
    <property type="term" value="C:plasma membrane"/>
    <property type="evidence" value="ECO:0007669"/>
    <property type="project" value="UniProtKB-SubCell"/>
</dbReference>
<sequence length="238" mass="25252">MLPEGTFGTSPSSLPGVIEPLAQAGRRHGVDVVVGIIHTAPGLKYNYSVRLPADGSKPAYYTKWHFSPGEPFRKGVDLVVAKGIGLANCMDLNFAAPSRDYGRAGARLLAVPAADEFGNGWQHSRMGLLRGVESGFSLAWSAQWGTPMISDAWGRVLASTDTEGTRAPFVVAVADVPAGPAGPTLYARFGDWFGWVCVIGAAAALLIRRPERQQLRPGRDRSELGEPDRGVGGQAAVL</sequence>
<dbReference type="PANTHER" id="PTHR38686:SF1">
    <property type="entry name" value="APOLIPOPROTEIN N-ACYLTRANSFERASE"/>
    <property type="match status" value="1"/>
</dbReference>
<evidence type="ECO:0000256" key="1">
    <source>
        <dbReference type="ARBA" id="ARBA00004651"/>
    </source>
</evidence>
<dbReference type="Proteomes" id="UP000236732">
    <property type="component" value="Unassembled WGS sequence"/>
</dbReference>
<keyword evidence="5" id="KW-1133">Transmembrane helix</keyword>
<evidence type="ECO:0000313" key="10">
    <source>
        <dbReference type="EMBL" id="SEG59646.1"/>
    </source>
</evidence>
<dbReference type="SUPFAM" id="SSF56317">
    <property type="entry name" value="Carbon-nitrogen hydrolase"/>
    <property type="match status" value="1"/>
</dbReference>
<dbReference type="PROSITE" id="PS50263">
    <property type="entry name" value="CN_HYDROLASE"/>
    <property type="match status" value="1"/>
</dbReference>
<feature type="region of interest" description="Disordered" evidence="8">
    <location>
        <begin position="216"/>
        <end position="238"/>
    </location>
</feature>
<gene>
    <name evidence="10" type="ORF">SAMN05444920_103378</name>
</gene>
<dbReference type="InterPro" id="IPR036526">
    <property type="entry name" value="C-N_Hydrolase_sf"/>
</dbReference>
<evidence type="ECO:0000256" key="3">
    <source>
        <dbReference type="ARBA" id="ARBA00022679"/>
    </source>
</evidence>
<dbReference type="GO" id="GO:0042158">
    <property type="term" value="P:lipoprotein biosynthetic process"/>
    <property type="evidence" value="ECO:0007669"/>
    <property type="project" value="InterPro"/>
</dbReference>
<keyword evidence="4" id="KW-0812">Transmembrane</keyword>
<protein>
    <submittedName>
        <fullName evidence="10">Apolipoprotein N-acyltransferase</fullName>
    </submittedName>
</protein>
<evidence type="ECO:0000256" key="4">
    <source>
        <dbReference type="ARBA" id="ARBA00022692"/>
    </source>
</evidence>
<dbReference type="PANTHER" id="PTHR38686">
    <property type="entry name" value="APOLIPOPROTEIN N-ACYLTRANSFERASE"/>
    <property type="match status" value="1"/>
</dbReference>
<evidence type="ECO:0000259" key="9">
    <source>
        <dbReference type="PROSITE" id="PS50263"/>
    </source>
</evidence>
<dbReference type="Gene3D" id="3.60.110.10">
    <property type="entry name" value="Carbon-nitrogen hydrolase"/>
    <property type="match status" value="1"/>
</dbReference>
<keyword evidence="7 10" id="KW-0012">Acyltransferase</keyword>
<reference evidence="10 11" key="1">
    <citation type="submission" date="2016-10" db="EMBL/GenBank/DDBJ databases">
        <authorList>
            <person name="de Groot N.N."/>
        </authorList>
    </citation>
    <scope>NUCLEOTIDE SEQUENCE [LARGE SCALE GENOMIC DNA]</scope>
    <source>
        <strain evidence="10 11">CGMCC 4.7037</strain>
    </source>
</reference>
<keyword evidence="6" id="KW-0472">Membrane</keyword>
<keyword evidence="11" id="KW-1185">Reference proteome</keyword>
<organism evidence="10 11">
    <name type="scientific">Nonomuraea solani</name>
    <dbReference type="NCBI Taxonomy" id="1144553"/>
    <lineage>
        <taxon>Bacteria</taxon>
        <taxon>Bacillati</taxon>
        <taxon>Actinomycetota</taxon>
        <taxon>Actinomycetes</taxon>
        <taxon>Streptosporangiales</taxon>
        <taxon>Streptosporangiaceae</taxon>
        <taxon>Nonomuraea</taxon>
    </lineage>
</organism>
<dbReference type="AlphaFoldDB" id="A0A1H6BHD9"/>
<dbReference type="GO" id="GO:0016410">
    <property type="term" value="F:N-acyltransferase activity"/>
    <property type="evidence" value="ECO:0007669"/>
    <property type="project" value="InterPro"/>
</dbReference>
<evidence type="ECO:0000256" key="7">
    <source>
        <dbReference type="ARBA" id="ARBA00023315"/>
    </source>
</evidence>